<keyword evidence="2" id="KW-1185">Reference proteome</keyword>
<sequence length="55" mass="5938">MRCDESLHGFQVGGCCNSEVAGKRRYELRGHGKAEVRVAGKQSWCSGSGVHCILS</sequence>
<proteinExistence type="predicted"/>
<evidence type="ECO:0000313" key="1">
    <source>
        <dbReference type="EMBL" id="KIK74493.1"/>
    </source>
</evidence>
<name>A0A0D0CGW0_9AGAM</name>
<gene>
    <name evidence="1" type="ORF">PAXRUDRAFT_835960</name>
</gene>
<accession>A0A0D0CGW0</accession>
<organism evidence="1 2">
    <name type="scientific">Paxillus rubicundulus Ve08.2h10</name>
    <dbReference type="NCBI Taxonomy" id="930991"/>
    <lineage>
        <taxon>Eukaryota</taxon>
        <taxon>Fungi</taxon>
        <taxon>Dikarya</taxon>
        <taxon>Basidiomycota</taxon>
        <taxon>Agaricomycotina</taxon>
        <taxon>Agaricomycetes</taxon>
        <taxon>Agaricomycetidae</taxon>
        <taxon>Boletales</taxon>
        <taxon>Paxilineae</taxon>
        <taxon>Paxillaceae</taxon>
        <taxon>Paxillus</taxon>
    </lineage>
</organism>
<evidence type="ECO:0000313" key="2">
    <source>
        <dbReference type="Proteomes" id="UP000054538"/>
    </source>
</evidence>
<dbReference type="InParanoid" id="A0A0D0CGW0"/>
<protein>
    <submittedName>
        <fullName evidence="1">Uncharacterized protein</fullName>
    </submittedName>
</protein>
<dbReference type="EMBL" id="KN828809">
    <property type="protein sequence ID" value="KIK74493.1"/>
    <property type="molecule type" value="Genomic_DNA"/>
</dbReference>
<reference evidence="1 2" key="1">
    <citation type="submission" date="2014-04" db="EMBL/GenBank/DDBJ databases">
        <authorList>
            <consortium name="DOE Joint Genome Institute"/>
            <person name="Kuo A."/>
            <person name="Kohler A."/>
            <person name="Jargeat P."/>
            <person name="Nagy L.G."/>
            <person name="Floudas D."/>
            <person name="Copeland A."/>
            <person name="Barry K.W."/>
            <person name="Cichocki N."/>
            <person name="Veneault-Fourrey C."/>
            <person name="LaButti K."/>
            <person name="Lindquist E.A."/>
            <person name="Lipzen A."/>
            <person name="Lundell T."/>
            <person name="Morin E."/>
            <person name="Murat C."/>
            <person name="Sun H."/>
            <person name="Tunlid A."/>
            <person name="Henrissat B."/>
            <person name="Grigoriev I.V."/>
            <person name="Hibbett D.S."/>
            <person name="Martin F."/>
            <person name="Nordberg H.P."/>
            <person name="Cantor M.N."/>
            <person name="Hua S.X."/>
        </authorList>
    </citation>
    <scope>NUCLEOTIDE SEQUENCE [LARGE SCALE GENOMIC DNA]</scope>
    <source>
        <strain evidence="1 2">Ve08.2h10</strain>
    </source>
</reference>
<feature type="non-terminal residue" evidence="1">
    <location>
        <position position="1"/>
    </location>
</feature>
<dbReference type="AlphaFoldDB" id="A0A0D0CGW0"/>
<dbReference type="Proteomes" id="UP000054538">
    <property type="component" value="Unassembled WGS sequence"/>
</dbReference>
<dbReference type="HOGENOM" id="CLU_206873_0_0_1"/>
<reference evidence="2" key="2">
    <citation type="submission" date="2015-01" db="EMBL/GenBank/DDBJ databases">
        <title>Evolutionary Origins and Diversification of the Mycorrhizal Mutualists.</title>
        <authorList>
            <consortium name="DOE Joint Genome Institute"/>
            <consortium name="Mycorrhizal Genomics Consortium"/>
            <person name="Kohler A."/>
            <person name="Kuo A."/>
            <person name="Nagy L.G."/>
            <person name="Floudas D."/>
            <person name="Copeland A."/>
            <person name="Barry K.W."/>
            <person name="Cichocki N."/>
            <person name="Veneault-Fourrey C."/>
            <person name="LaButti K."/>
            <person name="Lindquist E.A."/>
            <person name="Lipzen A."/>
            <person name="Lundell T."/>
            <person name="Morin E."/>
            <person name="Murat C."/>
            <person name="Riley R."/>
            <person name="Ohm R."/>
            <person name="Sun H."/>
            <person name="Tunlid A."/>
            <person name="Henrissat B."/>
            <person name="Grigoriev I.V."/>
            <person name="Hibbett D.S."/>
            <person name="Martin F."/>
        </authorList>
    </citation>
    <scope>NUCLEOTIDE SEQUENCE [LARGE SCALE GENOMIC DNA]</scope>
    <source>
        <strain evidence="2">Ve08.2h10</strain>
    </source>
</reference>